<gene>
    <name evidence="2" type="ORF">PENTCL1PPCAC_457</name>
</gene>
<name>A0AAV5S6D2_9BILA</name>
<feature type="transmembrane region" description="Helical" evidence="1">
    <location>
        <begin position="13"/>
        <end position="31"/>
    </location>
</feature>
<reference evidence="2" key="1">
    <citation type="submission" date="2023-10" db="EMBL/GenBank/DDBJ databases">
        <title>Genome assembly of Pristionchus species.</title>
        <authorList>
            <person name="Yoshida K."/>
            <person name="Sommer R.J."/>
        </authorList>
    </citation>
    <scope>NUCLEOTIDE SEQUENCE</scope>
    <source>
        <strain evidence="2">RS0144</strain>
    </source>
</reference>
<sequence length="170" mass="18913">MASGSSVEKYLKGWTAFNILQLLGPIALGYGKPATLAEQIFPSGSAIHMRSHAHAAALLLIVKLMLLTNFSSRPLHLIHLLTSLVSASSLAFELFFYKIMPLNTSNLFNLGLAVINVVLWTVCWGSLSAPEEPERKGPRRLFAKHYMEGNTFGVDDIEMEKSRRRKDKNI</sequence>
<dbReference type="EMBL" id="BTSX01000001">
    <property type="protein sequence ID" value="GMS78282.1"/>
    <property type="molecule type" value="Genomic_DNA"/>
</dbReference>
<proteinExistence type="predicted"/>
<dbReference type="Proteomes" id="UP001432027">
    <property type="component" value="Unassembled WGS sequence"/>
</dbReference>
<keyword evidence="3" id="KW-1185">Reference proteome</keyword>
<keyword evidence="1" id="KW-1133">Transmembrane helix</keyword>
<comment type="caution">
    <text evidence="2">The sequence shown here is derived from an EMBL/GenBank/DDBJ whole genome shotgun (WGS) entry which is preliminary data.</text>
</comment>
<evidence type="ECO:0008006" key="4">
    <source>
        <dbReference type="Google" id="ProtNLM"/>
    </source>
</evidence>
<accession>A0AAV5S6D2</accession>
<evidence type="ECO:0000256" key="1">
    <source>
        <dbReference type="SAM" id="Phobius"/>
    </source>
</evidence>
<evidence type="ECO:0000313" key="2">
    <source>
        <dbReference type="EMBL" id="GMS78282.1"/>
    </source>
</evidence>
<protein>
    <recommendedName>
        <fullName evidence="4">Erg-28</fullName>
    </recommendedName>
</protein>
<organism evidence="2 3">
    <name type="scientific">Pristionchus entomophagus</name>
    <dbReference type="NCBI Taxonomy" id="358040"/>
    <lineage>
        <taxon>Eukaryota</taxon>
        <taxon>Metazoa</taxon>
        <taxon>Ecdysozoa</taxon>
        <taxon>Nematoda</taxon>
        <taxon>Chromadorea</taxon>
        <taxon>Rhabditida</taxon>
        <taxon>Rhabditina</taxon>
        <taxon>Diplogasteromorpha</taxon>
        <taxon>Diplogasteroidea</taxon>
        <taxon>Neodiplogasteridae</taxon>
        <taxon>Pristionchus</taxon>
    </lineage>
</organism>
<feature type="transmembrane region" description="Helical" evidence="1">
    <location>
        <begin position="76"/>
        <end position="95"/>
    </location>
</feature>
<feature type="transmembrane region" description="Helical" evidence="1">
    <location>
        <begin position="52"/>
        <end position="70"/>
    </location>
</feature>
<feature type="transmembrane region" description="Helical" evidence="1">
    <location>
        <begin position="107"/>
        <end position="127"/>
    </location>
</feature>
<keyword evidence="1" id="KW-0812">Transmembrane</keyword>
<keyword evidence="1" id="KW-0472">Membrane</keyword>
<evidence type="ECO:0000313" key="3">
    <source>
        <dbReference type="Proteomes" id="UP001432027"/>
    </source>
</evidence>
<dbReference type="AlphaFoldDB" id="A0AAV5S6D2"/>